<dbReference type="AlphaFoldDB" id="A0AA97CXZ0"/>
<proteinExistence type="predicted"/>
<accession>A0AA97CXZ0</accession>
<dbReference type="EMBL" id="CP128986">
    <property type="protein sequence ID" value="WOC13342.1"/>
    <property type="molecule type" value="Genomic_DNA"/>
</dbReference>
<name>A0AA97CXZ0_9ACTN</name>
<evidence type="ECO:0000313" key="1">
    <source>
        <dbReference type="EMBL" id="WOC13342.1"/>
    </source>
</evidence>
<organism evidence="1">
    <name type="scientific">Gordonia sp. MP11Mi</name>
    <dbReference type="NCBI Taxonomy" id="3022769"/>
    <lineage>
        <taxon>Bacteria</taxon>
        <taxon>Bacillati</taxon>
        <taxon>Actinomycetota</taxon>
        <taxon>Actinomycetes</taxon>
        <taxon>Mycobacteriales</taxon>
        <taxon>Gordoniaceae</taxon>
        <taxon>Gordonia</taxon>
    </lineage>
</organism>
<gene>
    <name evidence="1" type="ORF">MP11Mi_24430</name>
</gene>
<dbReference type="InterPro" id="IPR032710">
    <property type="entry name" value="NTF2-like_dom_sf"/>
</dbReference>
<reference evidence="1" key="1">
    <citation type="submission" date="2023-06" db="EMBL/GenBank/DDBJ databases">
        <title>Gordonia sp. nov. and Pseudochrobactrum sp. nov., two species isolated from the burying beetle Nicrophorus vespilloides.</title>
        <authorList>
            <person name="Poehlein A."/>
            <person name="Guzman J."/>
            <person name="Daniel R."/>
            <person name="Vilcinskas A."/>
        </authorList>
    </citation>
    <scope>NUCLEOTIDE SEQUENCE</scope>
    <source>
        <strain evidence="1">MP11Mi</strain>
    </source>
</reference>
<evidence type="ECO:0008006" key="2">
    <source>
        <dbReference type="Google" id="ProtNLM"/>
    </source>
</evidence>
<protein>
    <recommendedName>
        <fullName evidence="2">Nuclear transport factor 2 family protein</fullName>
    </recommendedName>
</protein>
<dbReference type="Gene3D" id="3.10.450.50">
    <property type="match status" value="1"/>
</dbReference>
<sequence>MSSTHRKLVADMAFDRAELDEMKERWLQANIDVEKAGDWRPLADFYTEDATYGWNYGPKNDFMAVGRDEIRDIAIGFEMDGLDGWTYPYQSWVVDEQTGDMIGLWKQINEATRADGTHYALNGVQGSWFKYAGDFTWSWQRDFFDYGNVTALFAEMLTDGVITAGLQGRIDRVLNADGLLPGWYPIGQTPVPMW</sequence>
<dbReference type="SUPFAM" id="SSF54427">
    <property type="entry name" value="NTF2-like"/>
    <property type="match status" value="1"/>
</dbReference>